<dbReference type="RefSeq" id="WP_317943898.1">
    <property type="nucleotide sequence ID" value="NZ_JAUBDI010000008.1"/>
</dbReference>
<dbReference type="Gene3D" id="3.30.750.24">
    <property type="entry name" value="STAS domain"/>
    <property type="match status" value="1"/>
</dbReference>
<proteinExistence type="predicted"/>
<protein>
    <submittedName>
        <fullName evidence="1">STAS domain-containing protein</fullName>
    </submittedName>
</protein>
<accession>A0ABU4G946</accession>
<dbReference type="InterPro" id="IPR036513">
    <property type="entry name" value="STAS_dom_sf"/>
</dbReference>
<sequence>MESIHEIERLKARIELLEKMIKKTSVPIISSIVDHTILVPIVGYTGAERFELIRNQVLEYIGENPTVNCAIFDFTGSDLNESDEHDYNTIAFELEVLNNTLKLMDIRPISVGFNPSIVRRIVSAGVQMDFESYINFRMALKVLVKENESVIQL</sequence>
<organism evidence="1 2">
    <name type="scientific">Sporosarcina saromensis</name>
    <dbReference type="NCBI Taxonomy" id="359365"/>
    <lineage>
        <taxon>Bacteria</taxon>
        <taxon>Bacillati</taxon>
        <taxon>Bacillota</taxon>
        <taxon>Bacilli</taxon>
        <taxon>Bacillales</taxon>
        <taxon>Caryophanaceae</taxon>
        <taxon>Sporosarcina</taxon>
    </lineage>
</organism>
<evidence type="ECO:0000313" key="1">
    <source>
        <dbReference type="EMBL" id="MDW0113511.1"/>
    </source>
</evidence>
<reference evidence="1 2" key="1">
    <citation type="submission" date="2023-06" db="EMBL/GenBank/DDBJ databases">
        <title>Sporosarcina sp. nov., isolated from Korean traditional fermented seafood 'Jeotgal'.</title>
        <authorList>
            <person name="Yang A.I."/>
            <person name="Shin N.-R."/>
        </authorList>
    </citation>
    <scope>NUCLEOTIDE SEQUENCE [LARGE SCALE GENOMIC DNA]</scope>
    <source>
        <strain evidence="1 2">KCTC13119</strain>
    </source>
</reference>
<keyword evidence="2" id="KW-1185">Reference proteome</keyword>
<dbReference type="EMBL" id="JAUBDI010000008">
    <property type="protein sequence ID" value="MDW0113511.1"/>
    <property type="molecule type" value="Genomic_DNA"/>
</dbReference>
<comment type="caution">
    <text evidence="1">The sequence shown here is derived from an EMBL/GenBank/DDBJ whole genome shotgun (WGS) entry which is preliminary data.</text>
</comment>
<evidence type="ECO:0000313" key="2">
    <source>
        <dbReference type="Proteomes" id="UP001282284"/>
    </source>
</evidence>
<dbReference type="Proteomes" id="UP001282284">
    <property type="component" value="Unassembled WGS sequence"/>
</dbReference>
<name>A0ABU4G946_9BACL</name>
<gene>
    <name evidence="1" type="ORF">QT711_09955</name>
</gene>